<dbReference type="PANTHER" id="PTHR40457">
    <property type="entry name" value="PHOSPHOLIPASE A1"/>
    <property type="match status" value="1"/>
</dbReference>
<dbReference type="InterPro" id="IPR036541">
    <property type="entry name" value="PLipase_A1_sf"/>
</dbReference>
<keyword evidence="14" id="KW-0442">Lipid degradation</keyword>
<evidence type="ECO:0000313" key="23">
    <source>
        <dbReference type="EMBL" id="SCQ22914.1"/>
    </source>
</evidence>
<proteinExistence type="inferred from homology"/>
<feature type="active site" description="Nucleophile" evidence="19">
    <location>
        <position position="163"/>
    </location>
</feature>
<keyword evidence="11 21" id="KW-0732">Signal</keyword>
<dbReference type="SMR" id="A0A1D3UPH6"/>
<evidence type="ECO:0000256" key="2">
    <source>
        <dbReference type="ARBA" id="ARBA00001604"/>
    </source>
</evidence>
<evidence type="ECO:0000256" key="1">
    <source>
        <dbReference type="ARBA" id="ARBA00000111"/>
    </source>
</evidence>
<dbReference type="GO" id="GO:0046872">
    <property type="term" value="F:metal ion binding"/>
    <property type="evidence" value="ECO:0007669"/>
    <property type="project" value="UniProtKB-KW"/>
</dbReference>
<dbReference type="InterPro" id="IPR003187">
    <property type="entry name" value="PLipase_A1"/>
</dbReference>
<feature type="active site" description="Proton acceptor" evidence="19">
    <location>
        <position position="161"/>
    </location>
</feature>
<comment type="similarity">
    <text evidence="4">Belongs to the phospholipase A1 family.</text>
</comment>
<evidence type="ECO:0000313" key="24">
    <source>
        <dbReference type="Proteomes" id="UP000182057"/>
    </source>
</evidence>
<dbReference type="Gene3D" id="2.40.230.10">
    <property type="entry name" value="Phospholipase A1"/>
    <property type="match status" value="1"/>
</dbReference>
<feature type="binding site" description="in dimeric form" evidence="20">
    <location>
        <position position="127"/>
    </location>
    <ligand>
        <name>Ca(2+)</name>
        <dbReference type="ChEBI" id="CHEBI:29108"/>
        <label>1</label>
    </ligand>
</feature>
<dbReference type="EC" id="3.1.1.32" evidence="6"/>
<dbReference type="EC" id="3.1.1.4" evidence="7"/>
<evidence type="ECO:0000256" key="20">
    <source>
        <dbReference type="PIRSR" id="PIRSR603187-2"/>
    </source>
</evidence>
<dbReference type="AlphaFoldDB" id="A0A1D3UPH6"/>
<dbReference type="SUPFAM" id="SSF56931">
    <property type="entry name" value="Outer membrane phospholipase A (OMPLA)"/>
    <property type="match status" value="1"/>
</dbReference>
<dbReference type="Proteomes" id="UP000219259">
    <property type="component" value="Unassembled WGS sequence"/>
</dbReference>
<feature type="signal peptide" evidence="21">
    <location>
        <begin position="1"/>
        <end position="19"/>
    </location>
</feature>
<evidence type="ECO:0000256" key="21">
    <source>
        <dbReference type="SAM" id="SignalP"/>
    </source>
</evidence>
<evidence type="ECO:0000256" key="13">
    <source>
        <dbReference type="ARBA" id="ARBA00022837"/>
    </source>
</evidence>
<comment type="catalytic activity">
    <reaction evidence="2">
        <text>a 1,2-diacyl-sn-glycero-3-phosphocholine + H2O = a 1-acyl-sn-glycero-3-phosphocholine + a fatty acid + H(+)</text>
        <dbReference type="Rhea" id="RHEA:15801"/>
        <dbReference type="ChEBI" id="CHEBI:15377"/>
        <dbReference type="ChEBI" id="CHEBI:15378"/>
        <dbReference type="ChEBI" id="CHEBI:28868"/>
        <dbReference type="ChEBI" id="CHEBI:57643"/>
        <dbReference type="ChEBI" id="CHEBI:58168"/>
        <dbReference type="EC" id="3.1.1.4"/>
    </reaction>
</comment>
<dbReference type="RefSeq" id="WP_014225497.1">
    <property type="nucleotide sequence ID" value="NZ_CAJPTF010000077.1"/>
</dbReference>
<comment type="subunit">
    <text evidence="5">Homodimer; dimerization is reversible, and the dimeric form is the active one.</text>
</comment>
<dbReference type="EMBL" id="NSLJ01000045">
    <property type="protein sequence ID" value="PDP42617.1"/>
    <property type="molecule type" value="Genomic_DNA"/>
</dbReference>
<keyword evidence="12 23" id="KW-0378">Hydrolase</keyword>
<keyword evidence="16" id="KW-0472">Membrane</keyword>
<feature type="chain" id="PRO_5014267195" description="Phosphatidylcholine 1-acylhydrolase" evidence="21">
    <location>
        <begin position="20"/>
        <end position="297"/>
    </location>
</feature>
<keyword evidence="8" id="KW-1134">Transmembrane beta strand</keyword>
<comment type="catalytic activity">
    <reaction evidence="1">
        <text>a 1,2-diacyl-sn-glycero-3-phosphocholine + H2O = a 2-acyl-sn-glycero-3-phosphocholine + a fatty acid + H(+)</text>
        <dbReference type="Rhea" id="RHEA:18689"/>
        <dbReference type="ChEBI" id="CHEBI:15377"/>
        <dbReference type="ChEBI" id="CHEBI:15378"/>
        <dbReference type="ChEBI" id="CHEBI:28868"/>
        <dbReference type="ChEBI" id="CHEBI:57643"/>
        <dbReference type="ChEBI" id="CHEBI:57875"/>
        <dbReference type="EC" id="3.1.1.32"/>
    </reaction>
</comment>
<name>A0A1D3UPH6_TANFO</name>
<evidence type="ECO:0000313" key="22">
    <source>
        <dbReference type="EMBL" id="PDP42617.1"/>
    </source>
</evidence>
<evidence type="ECO:0000256" key="6">
    <source>
        <dbReference type="ARBA" id="ARBA00013179"/>
    </source>
</evidence>
<sequence length="297" mass="34585" precursor="true">MRFFYSFVFLLLSYCSLYAQQPSGREGALSRIDSFRTVLRERIEATRTNYNADSVRAMIENGPYFGVFKDNYFIGGIPVGQKIKADNSNVKFQISVIQRLTKSKLPFDTYLFLQFTQKTVWNVLEESLPIRDMNFNPGIGIGHLIVYQNRYIGKAFLMLEHESNGKDREASRSWNKVSLSGSLMASPHVELQLKAWIPIIDGENNRDILRYNGLGHFGLSYRTSNRRIQAGILATWRNKSFSFNTQWELSYKLHKNENQYLFLQYYNGYGENLLDYDRFKSVVRLGMVIKPQDFSIF</sequence>
<evidence type="ECO:0000313" key="25">
    <source>
        <dbReference type="Proteomes" id="UP000219259"/>
    </source>
</evidence>
<dbReference type="OrthoDB" id="188433at2"/>
<protein>
    <recommendedName>
        <fullName evidence="18">Phosphatidylcholine 1-acylhydrolase</fullName>
        <ecNumber evidence="6">3.1.1.32</ecNumber>
        <ecNumber evidence="7">3.1.1.4</ecNumber>
    </recommendedName>
</protein>
<reference evidence="22 25" key="2">
    <citation type="submission" date="2017-09" db="EMBL/GenBank/DDBJ databases">
        <title>Phase variable restriction modification systems are present in the genome sequences of periodontal pathogens Prevotella intermedia, Tannerella forsythia and Porphyromonas gingivalis.</title>
        <authorList>
            <person name="Haigh R.D."/>
            <person name="Crawford L."/>
            <person name="Ralph J."/>
            <person name="Wanford J."/>
            <person name="Vartoukian S.R."/>
            <person name="Hijazib K."/>
            <person name="Wade W."/>
            <person name="Oggioni M.R."/>
        </authorList>
    </citation>
    <scope>NUCLEOTIDE SEQUENCE [LARGE SCALE GENOMIC DNA]</scope>
    <source>
        <strain evidence="22 25">WW11663</strain>
    </source>
</reference>
<reference evidence="23 24" key="1">
    <citation type="submission" date="2016-09" db="EMBL/GenBank/DDBJ databases">
        <authorList>
            <person name="Capua I."/>
            <person name="De Benedictis P."/>
            <person name="Joannis T."/>
            <person name="Lombin L.H."/>
            <person name="Cattoli G."/>
        </authorList>
    </citation>
    <scope>NUCLEOTIDE SEQUENCE [LARGE SCALE GENOMIC DNA]</scope>
    <source>
        <strain evidence="23 24">UB20</strain>
    </source>
</reference>
<evidence type="ECO:0000256" key="5">
    <source>
        <dbReference type="ARBA" id="ARBA00011702"/>
    </source>
</evidence>
<evidence type="ECO:0000256" key="18">
    <source>
        <dbReference type="ARBA" id="ARBA00032375"/>
    </source>
</evidence>
<accession>A0A1D3UPH6</accession>
<dbReference type="GO" id="GO:0008970">
    <property type="term" value="F:phospholipase A1 activity"/>
    <property type="evidence" value="ECO:0007669"/>
    <property type="project" value="UniProtKB-EC"/>
</dbReference>
<comment type="cofactor">
    <cofactor evidence="20">
        <name>Ca(2+)</name>
        <dbReference type="ChEBI" id="CHEBI:29108"/>
    </cofactor>
    <text evidence="20">Binds 1 Ca(2+) ion per monomer.</text>
</comment>
<evidence type="ECO:0000256" key="9">
    <source>
        <dbReference type="ARBA" id="ARBA00022692"/>
    </source>
</evidence>
<dbReference type="GeneID" id="34759257"/>
<evidence type="ECO:0000256" key="4">
    <source>
        <dbReference type="ARBA" id="ARBA00010525"/>
    </source>
</evidence>
<keyword evidence="13 20" id="KW-0106">Calcium</keyword>
<evidence type="ECO:0000256" key="14">
    <source>
        <dbReference type="ARBA" id="ARBA00022963"/>
    </source>
</evidence>
<evidence type="ECO:0000256" key="11">
    <source>
        <dbReference type="ARBA" id="ARBA00022729"/>
    </source>
</evidence>
<keyword evidence="9" id="KW-0812">Transmembrane</keyword>
<evidence type="ECO:0000256" key="17">
    <source>
        <dbReference type="ARBA" id="ARBA00023237"/>
    </source>
</evidence>
<dbReference type="Proteomes" id="UP000182057">
    <property type="component" value="Unassembled WGS sequence"/>
</dbReference>
<dbReference type="EMBL" id="FMMM01000067">
    <property type="protein sequence ID" value="SCQ22914.1"/>
    <property type="molecule type" value="Genomic_DNA"/>
</dbReference>
<dbReference type="PRINTS" id="PR01486">
    <property type="entry name" value="PHPHLIPASEA1"/>
</dbReference>
<evidence type="ECO:0000256" key="8">
    <source>
        <dbReference type="ARBA" id="ARBA00022452"/>
    </source>
</evidence>
<dbReference type="GO" id="GO:0016042">
    <property type="term" value="P:lipid catabolic process"/>
    <property type="evidence" value="ECO:0007669"/>
    <property type="project" value="UniProtKB-KW"/>
</dbReference>
<dbReference type="OMA" id="DVRWGGC"/>
<comment type="subcellular location">
    <subcellularLocation>
        <location evidence="3">Cell outer membrane</location>
        <topology evidence="3">Multi-pass membrane protein</topology>
    </subcellularLocation>
</comment>
<organism evidence="23 24">
    <name type="scientific">Tannerella forsythia</name>
    <name type="common">Bacteroides forsythus</name>
    <dbReference type="NCBI Taxonomy" id="28112"/>
    <lineage>
        <taxon>Bacteria</taxon>
        <taxon>Pseudomonadati</taxon>
        <taxon>Bacteroidota</taxon>
        <taxon>Bacteroidia</taxon>
        <taxon>Bacteroidales</taxon>
        <taxon>Tannerellaceae</taxon>
        <taxon>Tannerella</taxon>
    </lineage>
</organism>
<dbReference type="GO" id="GO:0009279">
    <property type="term" value="C:cell outer membrane"/>
    <property type="evidence" value="ECO:0007669"/>
    <property type="project" value="UniProtKB-SubCell"/>
</dbReference>
<keyword evidence="15" id="KW-0443">Lipid metabolism</keyword>
<dbReference type="GO" id="GO:0004623">
    <property type="term" value="F:phospholipase A2 activity"/>
    <property type="evidence" value="ECO:0007669"/>
    <property type="project" value="UniProtKB-EC"/>
</dbReference>
<evidence type="ECO:0000256" key="16">
    <source>
        <dbReference type="ARBA" id="ARBA00023136"/>
    </source>
</evidence>
<keyword evidence="17" id="KW-0998">Cell outer membrane</keyword>
<evidence type="ECO:0000256" key="3">
    <source>
        <dbReference type="ARBA" id="ARBA00004571"/>
    </source>
</evidence>
<gene>
    <name evidence="23" type="primary">pldA</name>
    <name evidence="22" type="ORF">CLI86_12410</name>
    <name evidence="23" type="ORF">TFUB20_01884</name>
</gene>
<evidence type="ECO:0000256" key="15">
    <source>
        <dbReference type="ARBA" id="ARBA00023098"/>
    </source>
</evidence>
<keyword evidence="10 20" id="KW-0479">Metal-binding</keyword>
<dbReference type="Pfam" id="PF02253">
    <property type="entry name" value="PLA1"/>
    <property type="match status" value="1"/>
</dbReference>
<dbReference type="PANTHER" id="PTHR40457:SF1">
    <property type="entry name" value="PHOSPHOLIPASE A1"/>
    <property type="match status" value="1"/>
</dbReference>
<evidence type="ECO:0000256" key="19">
    <source>
        <dbReference type="PIRSR" id="PIRSR603187-1"/>
    </source>
</evidence>
<evidence type="ECO:0000256" key="10">
    <source>
        <dbReference type="ARBA" id="ARBA00022723"/>
    </source>
</evidence>
<evidence type="ECO:0000256" key="7">
    <source>
        <dbReference type="ARBA" id="ARBA00013278"/>
    </source>
</evidence>
<feature type="binding site" description="in dimeric form" evidence="20">
    <location>
        <position position="171"/>
    </location>
    <ligand>
        <name>Ca(2+)</name>
        <dbReference type="ChEBI" id="CHEBI:29108"/>
        <label>1</label>
    </ligand>
</feature>
<evidence type="ECO:0000256" key="12">
    <source>
        <dbReference type="ARBA" id="ARBA00022801"/>
    </source>
</evidence>